<evidence type="ECO:0000313" key="3">
    <source>
        <dbReference type="Proteomes" id="UP000046395"/>
    </source>
</evidence>
<feature type="region of interest" description="Disordered" evidence="1">
    <location>
        <begin position="161"/>
        <end position="185"/>
    </location>
</feature>
<reference evidence="4" key="1">
    <citation type="submission" date="2019-12" db="UniProtKB">
        <authorList>
            <consortium name="WormBaseParasite"/>
        </authorList>
    </citation>
    <scope>IDENTIFICATION</scope>
</reference>
<keyword evidence="2" id="KW-0732">Signal</keyword>
<dbReference type="WBParaSite" id="TMUE_2000008304.1">
    <property type="protein sequence ID" value="TMUE_2000008304.1"/>
    <property type="gene ID" value="WBGene00300209"/>
</dbReference>
<dbReference type="Proteomes" id="UP000046395">
    <property type="component" value="Unassembled WGS sequence"/>
</dbReference>
<proteinExistence type="predicted"/>
<dbReference type="STRING" id="70415.A0A5S6QMB5"/>
<dbReference type="AlphaFoldDB" id="A0A5S6QMB5"/>
<keyword evidence="3" id="KW-1185">Reference proteome</keyword>
<evidence type="ECO:0000313" key="4">
    <source>
        <dbReference type="WBParaSite" id="TMUE_2000008304.1"/>
    </source>
</evidence>
<sequence>MMYFNALMTVPLCVIFASLGSALEKPAAGAMNQLIPSLANAVISTLFPQLKLPNEMASELNGGRDSTGYHQALAQQGASFVHQGQNFDNPLSFGTGDFRNQRVLPPVQMFGQRPQVGQFIPSEDTRNYFGQMNTDAPAAFQSGRIPLDAQNSFAQALWQQNGRNGQPTPVAQFENLPPSDFSRGYPPVFTDLTNPDKQNLFQQPQSLHGRRDLPPSYVYPFADSGSVVQPGVPSGELYSLGEPNQETMLDSAKMLAMANPNVLHPERNIPLPPELREAIERKEMASLNTPTSDSELDPRLLRLFVDHAKRVGQDTGAFPVTLAMHKTVPSLVQQRREQTISSPASGVDEQSDDISVQTKKIELCPQCINADLEKMVGPWTQIYGNANVLKMLYATLSNLNQLLERTEGDRVERFSPVLPACVGIQVSRPRRYHSEMEIVFQNRASFAGHPQKLQGVLLQDRNISAHGKALEMQFPSFKLPLCLVKAAPSTSTMYSYLIWTETAGSNRCRSHHVFARHAGTFHRDHGDEVGKYLKQEYERKRLIIMSALEHPERCRP</sequence>
<organism evidence="3 4">
    <name type="scientific">Trichuris muris</name>
    <name type="common">Mouse whipworm</name>
    <dbReference type="NCBI Taxonomy" id="70415"/>
    <lineage>
        <taxon>Eukaryota</taxon>
        <taxon>Metazoa</taxon>
        <taxon>Ecdysozoa</taxon>
        <taxon>Nematoda</taxon>
        <taxon>Enoplea</taxon>
        <taxon>Dorylaimia</taxon>
        <taxon>Trichinellida</taxon>
        <taxon>Trichuridae</taxon>
        <taxon>Trichuris</taxon>
    </lineage>
</organism>
<protein>
    <submittedName>
        <fullName evidence="4">Uncharacterized protein</fullName>
    </submittedName>
</protein>
<name>A0A5S6QMB5_TRIMR</name>
<accession>A0A5S6QMB5</accession>
<evidence type="ECO:0000256" key="2">
    <source>
        <dbReference type="SAM" id="SignalP"/>
    </source>
</evidence>
<evidence type="ECO:0000256" key="1">
    <source>
        <dbReference type="SAM" id="MobiDB-lite"/>
    </source>
</evidence>
<feature type="chain" id="PRO_5024299334" evidence="2">
    <location>
        <begin position="23"/>
        <end position="556"/>
    </location>
</feature>
<feature type="signal peptide" evidence="2">
    <location>
        <begin position="1"/>
        <end position="22"/>
    </location>
</feature>